<evidence type="ECO:0000256" key="7">
    <source>
        <dbReference type="SAM" id="Phobius"/>
    </source>
</evidence>
<dbReference type="NCBIfam" id="TIGR03023">
    <property type="entry name" value="WcaJ_sugtrans"/>
    <property type="match status" value="1"/>
</dbReference>
<dbReference type="InterPro" id="IPR017475">
    <property type="entry name" value="EPS_sugar_tfrase"/>
</dbReference>
<dbReference type="NCBIfam" id="TIGR03025">
    <property type="entry name" value="EPS_sugtrans"/>
    <property type="match status" value="1"/>
</dbReference>
<comment type="subcellular location">
    <subcellularLocation>
        <location evidence="1">Membrane</location>
        <topology evidence="1">Multi-pass membrane protein</topology>
    </subcellularLocation>
</comment>
<dbReference type="GO" id="GO:0016020">
    <property type="term" value="C:membrane"/>
    <property type="evidence" value="ECO:0007669"/>
    <property type="project" value="UniProtKB-SubCell"/>
</dbReference>
<keyword evidence="3 9" id="KW-0808">Transferase</keyword>
<reference evidence="9 10" key="1">
    <citation type="submission" date="2011-08" db="EMBL/GenBank/DDBJ databases">
        <title>The Genome Sequence of Oribacterium sp. ACB7.</title>
        <authorList>
            <consortium name="The Broad Institute Genome Sequencing Platform"/>
            <person name="Earl A."/>
            <person name="Ward D."/>
            <person name="Feldgarden M."/>
            <person name="Gevers D."/>
            <person name="Sizova M."/>
            <person name="Hazen A."/>
            <person name="Epstein S."/>
            <person name="Young S.K."/>
            <person name="Zeng Q."/>
            <person name="Gargeya S."/>
            <person name="Fitzgerald M."/>
            <person name="Haas B."/>
            <person name="Abouelleil A."/>
            <person name="Alvarado L."/>
            <person name="Arachchi H.M."/>
            <person name="Berlin A."/>
            <person name="Brown A."/>
            <person name="Chapman S.B."/>
            <person name="Chen Z."/>
            <person name="Dunbar C."/>
            <person name="Freedman E."/>
            <person name="Gearin G."/>
            <person name="Gellesch M."/>
            <person name="Goldberg J."/>
            <person name="Griggs A."/>
            <person name="Gujja S."/>
            <person name="Heiman D."/>
            <person name="Howarth C."/>
            <person name="Larson L."/>
            <person name="Lui A."/>
            <person name="MacDonald P.J.P."/>
            <person name="Montmayeur A."/>
            <person name="Murphy C."/>
            <person name="Neiman D."/>
            <person name="Pearson M."/>
            <person name="Priest M."/>
            <person name="Roberts A."/>
            <person name="Saif S."/>
            <person name="Shea T."/>
            <person name="Shenoy N."/>
            <person name="Sisk P."/>
            <person name="Stolte C."/>
            <person name="Sykes S."/>
            <person name="Wortman J."/>
            <person name="Nusbaum C."/>
            <person name="Birren B."/>
        </authorList>
    </citation>
    <scope>NUCLEOTIDE SEQUENCE [LARGE SCALE GENOMIC DNA]</scope>
    <source>
        <strain evidence="9 10">ACB7</strain>
    </source>
</reference>
<dbReference type="PANTHER" id="PTHR30576:SF0">
    <property type="entry name" value="UNDECAPRENYL-PHOSPHATE N-ACETYLGALACTOSAMINYL 1-PHOSPHATE TRANSFERASE-RELATED"/>
    <property type="match status" value="1"/>
</dbReference>
<feature type="transmembrane region" description="Helical" evidence="7">
    <location>
        <begin position="12"/>
        <end position="33"/>
    </location>
</feature>
<protein>
    <submittedName>
        <fullName evidence="9">Undecaprenyl-phosphate glucose phosphotransferase</fullName>
    </submittedName>
</protein>
<evidence type="ECO:0000313" key="10">
    <source>
        <dbReference type="Proteomes" id="UP000003527"/>
    </source>
</evidence>
<feature type="transmembrane region" description="Helical" evidence="7">
    <location>
        <begin position="49"/>
        <end position="71"/>
    </location>
</feature>
<gene>
    <name evidence="9" type="ORF">HMPREF9624_00009</name>
</gene>
<dbReference type="Gene3D" id="3.40.50.720">
    <property type="entry name" value="NAD(P)-binding Rossmann-like Domain"/>
    <property type="match status" value="1"/>
</dbReference>
<dbReference type="Pfam" id="PF13727">
    <property type="entry name" value="CoA_binding_3"/>
    <property type="match status" value="1"/>
</dbReference>
<evidence type="ECO:0000256" key="5">
    <source>
        <dbReference type="ARBA" id="ARBA00022989"/>
    </source>
</evidence>
<sequence>MIKDIQKQLNHLQVLLDAAVLAFSYAFAWYFAIKNPIFPEGHGVLSPRFYFSVMIPLIPAYLFLYWILRLYKPMRTIRMKTAFFRILQSNSVGLLLSASILFAFRKSGYFEHYSTRMLGFFYVFSIFFTTAERYFLRKVLSALRKNGFNQKHIILVGFSPVSDRFIDLCKKNPDWGYHIYGVVDDLAEPGASYRGISVIGGIKMLGDLLSTNTIDEIAITLPLAAYEKLPGIVSTCEKSGVHTKFIPDYQQFIHSKPIAEDMDGLPIINIRNVPLTDPMNAILKRWIDIFGSLVGIVLFGPLMLVVAALIKLSSPGPIIFKQERVGLHNRPFMMYKFRSMGVQKAEEEKKAWTVKGDPRVTWIGKIIRKTSIDELPQFFNVLKGDMSLIGPRPERTQFVEMFKEQIPRYMIKHQVRPGMTGWAQVNGFRGDTSITGRIQCDLWYIENWSLSLDIKILFLTLWKGFVNKNAY</sequence>
<dbReference type="RefSeq" id="WP_009535961.1">
    <property type="nucleotide sequence ID" value="NZ_JH414504.1"/>
</dbReference>
<evidence type="ECO:0000256" key="4">
    <source>
        <dbReference type="ARBA" id="ARBA00022692"/>
    </source>
</evidence>
<dbReference type="Proteomes" id="UP000003527">
    <property type="component" value="Unassembled WGS sequence"/>
</dbReference>
<keyword evidence="5 7" id="KW-1133">Transmembrane helix</keyword>
<feature type="transmembrane region" description="Helical" evidence="7">
    <location>
        <begin position="83"/>
        <end position="104"/>
    </location>
</feature>
<name>G9WR00_9FIRM</name>
<feature type="transmembrane region" description="Helical" evidence="7">
    <location>
        <begin position="116"/>
        <end position="136"/>
    </location>
</feature>
<dbReference type="EMBL" id="AFZD01000001">
    <property type="protein sequence ID" value="EHL14444.1"/>
    <property type="molecule type" value="Genomic_DNA"/>
</dbReference>
<feature type="domain" description="Bacterial sugar transferase" evidence="8">
    <location>
        <begin position="284"/>
        <end position="464"/>
    </location>
</feature>
<dbReference type="Pfam" id="PF02397">
    <property type="entry name" value="Bac_transf"/>
    <property type="match status" value="1"/>
</dbReference>
<accession>G9WR00</accession>
<dbReference type="InterPro" id="IPR003362">
    <property type="entry name" value="Bact_transf"/>
</dbReference>
<feature type="transmembrane region" description="Helical" evidence="7">
    <location>
        <begin position="289"/>
        <end position="310"/>
    </location>
</feature>
<evidence type="ECO:0000256" key="1">
    <source>
        <dbReference type="ARBA" id="ARBA00004141"/>
    </source>
</evidence>
<dbReference type="GO" id="GO:0016780">
    <property type="term" value="F:phosphotransferase activity, for other substituted phosphate groups"/>
    <property type="evidence" value="ECO:0007669"/>
    <property type="project" value="TreeGrafter"/>
</dbReference>
<keyword evidence="4 7" id="KW-0812">Transmembrane</keyword>
<keyword evidence="6 7" id="KW-0472">Membrane</keyword>
<evidence type="ECO:0000256" key="2">
    <source>
        <dbReference type="ARBA" id="ARBA00006464"/>
    </source>
</evidence>
<evidence type="ECO:0000313" key="9">
    <source>
        <dbReference type="EMBL" id="EHL14444.1"/>
    </source>
</evidence>
<proteinExistence type="inferred from homology"/>
<organism evidence="9 10">
    <name type="scientific">Oribacterium asaccharolyticum ACB7</name>
    <dbReference type="NCBI Taxonomy" id="796944"/>
    <lineage>
        <taxon>Bacteria</taxon>
        <taxon>Bacillati</taxon>
        <taxon>Bacillota</taxon>
        <taxon>Clostridia</taxon>
        <taxon>Lachnospirales</taxon>
        <taxon>Lachnospiraceae</taxon>
        <taxon>Oribacterium</taxon>
    </lineage>
</organism>
<evidence type="ECO:0000256" key="3">
    <source>
        <dbReference type="ARBA" id="ARBA00022679"/>
    </source>
</evidence>
<dbReference type="PATRIC" id="fig|796944.3.peg.9"/>
<dbReference type="AlphaFoldDB" id="G9WR00"/>
<evidence type="ECO:0000259" key="8">
    <source>
        <dbReference type="Pfam" id="PF02397"/>
    </source>
</evidence>
<comment type="similarity">
    <text evidence="2">Belongs to the bacterial sugar transferase family.</text>
</comment>
<dbReference type="HOGENOM" id="CLU_024920_0_1_9"/>
<dbReference type="InterPro" id="IPR017473">
    <property type="entry name" value="Undecaprenyl-P_gluc_Ptfrase"/>
</dbReference>
<evidence type="ECO:0000256" key="6">
    <source>
        <dbReference type="ARBA" id="ARBA00023136"/>
    </source>
</evidence>
<keyword evidence="10" id="KW-1185">Reference proteome</keyword>
<comment type="caution">
    <text evidence="9">The sequence shown here is derived from an EMBL/GenBank/DDBJ whole genome shotgun (WGS) entry which is preliminary data.</text>
</comment>
<dbReference type="PANTHER" id="PTHR30576">
    <property type="entry name" value="COLANIC BIOSYNTHESIS UDP-GLUCOSE LIPID CARRIER TRANSFERASE"/>
    <property type="match status" value="1"/>
</dbReference>